<evidence type="ECO:0000256" key="1">
    <source>
        <dbReference type="ARBA" id="ARBA00001931"/>
    </source>
</evidence>
<dbReference type="InterPro" id="IPR002372">
    <property type="entry name" value="PQQ_rpt_dom"/>
</dbReference>
<evidence type="ECO:0000256" key="3">
    <source>
        <dbReference type="ARBA" id="ARBA00023002"/>
    </source>
</evidence>
<proteinExistence type="inferred from homology"/>
<keyword evidence="3" id="KW-0560">Oxidoreductase</keyword>
<protein>
    <submittedName>
        <fullName evidence="5">Pyrroloquinoline quinone-dependent dehydrogenase</fullName>
    </submittedName>
</protein>
<comment type="caution">
    <text evidence="5">The sequence shown here is derived from an EMBL/GenBank/DDBJ whole genome shotgun (WGS) entry which is preliminary data.</text>
</comment>
<dbReference type="Proteomes" id="UP000298050">
    <property type="component" value="Unassembled WGS sequence"/>
</dbReference>
<evidence type="ECO:0000313" key="6">
    <source>
        <dbReference type="Proteomes" id="UP000298050"/>
    </source>
</evidence>
<keyword evidence="6" id="KW-1185">Reference proteome</keyword>
<accession>A0A4Z0M761</accession>
<name>A0A4Z0M761_9GAMM</name>
<evidence type="ECO:0000259" key="4">
    <source>
        <dbReference type="Pfam" id="PF01011"/>
    </source>
</evidence>
<dbReference type="GO" id="GO:0048038">
    <property type="term" value="F:quinone binding"/>
    <property type="evidence" value="ECO:0007669"/>
    <property type="project" value="InterPro"/>
</dbReference>
<dbReference type="InterPro" id="IPR011047">
    <property type="entry name" value="Quinoprotein_ADH-like_sf"/>
</dbReference>
<dbReference type="OrthoDB" id="9794322at2"/>
<dbReference type="CDD" id="cd10280">
    <property type="entry name" value="PQQ_mGDH"/>
    <property type="match status" value="1"/>
</dbReference>
<reference evidence="5 6" key="1">
    <citation type="submission" date="2019-04" db="EMBL/GenBank/DDBJ databases">
        <title>Taxonomy of novel Haliea sp. from mangrove soil of West Coast of India.</title>
        <authorList>
            <person name="Verma A."/>
            <person name="Kumar P."/>
            <person name="Krishnamurthi S."/>
        </authorList>
    </citation>
    <scope>NUCLEOTIDE SEQUENCE [LARGE SCALE GENOMIC DNA]</scope>
    <source>
        <strain evidence="5 6">SAOS-164</strain>
    </source>
</reference>
<dbReference type="Pfam" id="PF01011">
    <property type="entry name" value="PQQ"/>
    <property type="match status" value="1"/>
</dbReference>
<organism evidence="5 6">
    <name type="scientific">Mangrovimicrobium sediminis</name>
    <dbReference type="NCBI Taxonomy" id="2562682"/>
    <lineage>
        <taxon>Bacteria</taxon>
        <taxon>Pseudomonadati</taxon>
        <taxon>Pseudomonadota</taxon>
        <taxon>Gammaproteobacteria</taxon>
        <taxon>Cellvibrionales</taxon>
        <taxon>Halieaceae</taxon>
        <taxon>Mangrovimicrobium</taxon>
    </lineage>
</organism>
<dbReference type="GO" id="GO:0008876">
    <property type="term" value="F:quinoprotein glucose dehydrogenase activity"/>
    <property type="evidence" value="ECO:0007669"/>
    <property type="project" value="TreeGrafter"/>
</dbReference>
<dbReference type="GO" id="GO:0016020">
    <property type="term" value="C:membrane"/>
    <property type="evidence" value="ECO:0007669"/>
    <property type="project" value="InterPro"/>
</dbReference>
<gene>
    <name evidence="5" type="ORF">E4634_04430</name>
</gene>
<dbReference type="AlphaFoldDB" id="A0A4Z0M761"/>
<dbReference type="SUPFAM" id="SSF50998">
    <property type="entry name" value="Quinoprotein alcohol dehydrogenase-like"/>
    <property type="match status" value="1"/>
</dbReference>
<comment type="similarity">
    <text evidence="2">Belongs to the bacterial PQQ dehydrogenase family.</text>
</comment>
<dbReference type="PANTHER" id="PTHR32303:SF4">
    <property type="entry name" value="QUINOPROTEIN GLUCOSE DEHYDROGENASE"/>
    <property type="match status" value="1"/>
</dbReference>
<sequence>MGGLGGQEWLWNRSAYLRHMSDPNLHKMLIPVKMQRGTASNHSRHQRGTLGLRFPHKIQTFKRRSSMTKRTLRDTPARVGALRRCAVILGLLALPCTGMATVVGDHQDGAKYSPLDQINRDNVNDLEVAWEFHTGDDPHKVDGLAALEDQPTLIEGNLIVCSISRKVFALDPATGAKRWEFDPQTPPTGLRKCRGVANWVNEQAPENAACRTRLIFGTADYKLFAIDARTGKACADFGDNGVVEMPTSKPVLWPGEVVASSNPVVVNGVVVVGSAVADNQRVDSPSGRVLAYDALTGEYLWEFDPVPRDPNDPAMASWGKGTDGFGQGNVWSSMAADADLDLVYLPTTSASNDFYGGERPGDNHYTTSVVALRGATGEVVWHQQVVHHNVWDYDIPTRPMLIDYPVNGKPVPALLQNTKMGLVFIYDRATGEPLVPIEERPVPQSPLPPGEVLSPTQPFPVGMPPLVKLEITEDDELGMNFIDSYFCRKIIEEEGYLYGPIYTPMSEQGTLQMPAAGGGPNWGGASHDPNRHIIYVPTNRVPMLVKLVPRDKANAEETQKVEGRAKMAFANPGSRYALEVAPLMSPLGTPCAPLPWAGLTALDIVNKKILWDVPLGSIKKLAPIPLDIHLGTPGAGGLLLTAGGLVFIGYTLDDTLRAFDADTGEIVWESDLPAAGTGVPITYEWEGEQYLVMPAGGHSMYGSTLGDSYVAYKLKK</sequence>
<dbReference type="InterPro" id="IPR017511">
    <property type="entry name" value="PQQ_mDH"/>
</dbReference>
<dbReference type="PANTHER" id="PTHR32303">
    <property type="entry name" value="QUINOPROTEIN ALCOHOL DEHYDROGENASE (CYTOCHROME C)"/>
    <property type="match status" value="1"/>
</dbReference>
<dbReference type="EMBL" id="SRLE01000004">
    <property type="protein sequence ID" value="TGD75248.1"/>
    <property type="molecule type" value="Genomic_DNA"/>
</dbReference>
<feature type="domain" description="Pyrrolo-quinoline quinone repeat" evidence="4">
    <location>
        <begin position="103"/>
        <end position="690"/>
    </location>
</feature>
<dbReference type="Gene3D" id="2.140.10.10">
    <property type="entry name" value="Quinoprotein alcohol dehydrogenase-like superfamily"/>
    <property type="match status" value="1"/>
</dbReference>
<evidence type="ECO:0000256" key="2">
    <source>
        <dbReference type="ARBA" id="ARBA00008156"/>
    </source>
</evidence>
<dbReference type="InterPro" id="IPR018391">
    <property type="entry name" value="PQQ_b-propeller_rpt"/>
</dbReference>
<dbReference type="SMART" id="SM00564">
    <property type="entry name" value="PQQ"/>
    <property type="match status" value="5"/>
</dbReference>
<evidence type="ECO:0000313" key="5">
    <source>
        <dbReference type="EMBL" id="TGD75248.1"/>
    </source>
</evidence>
<comment type="cofactor">
    <cofactor evidence="1">
        <name>pyrroloquinoline quinone</name>
        <dbReference type="ChEBI" id="CHEBI:58442"/>
    </cofactor>
</comment>